<reference evidence="1 2" key="1">
    <citation type="journal article" date="2018" name="Nat. Ecol. Evol.">
        <title>Genomic signatures of mitonuclear coevolution across populations of Tigriopus californicus.</title>
        <authorList>
            <person name="Barreto F.S."/>
            <person name="Watson E.T."/>
            <person name="Lima T.G."/>
            <person name="Willett C.S."/>
            <person name="Edmands S."/>
            <person name="Li W."/>
            <person name="Burton R.S."/>
        </authorList>
    </citation>
    <scope>NUCLEOTIDE SEQUENCE [LARGE SCALE GENOMIC DNA]</scope>
    <source>
        <strain evidence="1 2">San Diego</strain>
    </source>
</reference>
<dbReference type="EMBL" id="VCGU01000004">
    <property type="protein sequence ID" value="TRY77162.1"/>
    <property type="molecule type" value="Genomic_DNA"/>
</dbReference>
<sequence>MFEGGDEDCDEDCEGQSGWREEIAVPCVRTPTPRQMQVMSFVMFKSLDPNLKTLSPFRFLPDSRQREIPLIVKQNVEILLDLFKTMSKIGLVGTIKARM</sequence>
<feature type="non-terminal residue" evidence="1">
    <location>
        <position position="99"/>
    </location>
</feature>
<evidence type="ECO:0000313" key="2">
    <source>
        <dbReference type="Proteomes" id="UP000318571"/>
    </source>
</evidence>
<organism evidence="1 2">
    <name type="scientific">Tigriopus californicus</name>
    <name type="common">Marine copepod</name>
    <dbReference type="NCBI Taxonomy" id="6832"/>
    <lineage>
        <taxon>Eukaryota</taxon>
        <taxon>Metazoa</taxon>
        <taxon>Ecdysozoa</taxon>
        <taxon>Arthropoda</taxon>
        <taxon>Crustacea</taxon>
        <taxon>Multicrustacea</taxon>
        <taxon>Hexanauplia</taxon>
        <taxon>Copepoda</taxon>
        <taxon>Harpacticoida</taxon>
        <taxon>Harpacticidae</taxon>
        <taxon>Tigriopus</taxon>
    </lineage>
</organism>
<evidence type="ECO:0000313" key="1">
    <source>
        <dbReference type="EMBL" id="TRY77162.1"/>
    </source>
</evidence>
<name>A0A553PHJ6_TIGCA</name>
<proteinExistence type="predicted"/>
<dbReference type="AlphaFoldDB" id="A0A553PHJ6"/>
<keyword evidence="2" id="KW-1185">Reference proteome</keyword>
<accession>A0A553PHJ6</accession>
<gene>
    <name evidence="1" type="ORF">TCAL_15996</name>
</gene>
<protein>
    <submittedName>
        <fullName evidence="1">Uncharacterized protein</fullName>
    </submittedName>
</protein>
<dbReference type="Proteomes" id="UP000318571">
    <property type="component" value="Chromosome 5"/>
</dbReference>
<comment type="caution">
    <text evidence="1">The sequence shown here is derived from an EMBL/GenBank/DDBJ whole genome shotgun (WGS) entry which is preliminary data.</text>
</comment>